<dbReference type="EMBL" id="DAKRPA010000153">
    <property type="protein sequence ID" value="DAZ96874.1"/>
    <property type="molecule type" value="Genomic_DNA"/>
</dbReference>
<feature type="compositionally biased region" description="Basic residues" evidence="1">
    <location>
        <begin position="308"/>
        <end position="321"/>
    </location>
</feature>
<keyword evidence="3" id="KW-1185">Reference proteome</keyword>
<dbReference type="Proteomes" id="UP001146120">
    <property type="component" value="Unassembled WGS sequence"/>
</dbReference>
<dbReference type="AlphaFoldDB" id="A0AAV2YUE9"/>
<proteinExistence type="predicted"/>
<protein>
    <recommendedName>
        <fullName evidence="4">Enhancer of polycomb-like protein</fullName>
    </recommendedName>
</protein>
<evidence type="ECO:0000313" key="3">
    <source>
        <dbReference type="Proteomes" id="UP001146120"/>
    </source>
</evidence>
<evidence type="ECO:0008006" key="4">
    <source>
        <dbReference type="Google" id="ProtNLM"/>
    </source>
</evidence>
<reference evidence="2" key="2">
    <citation type="journal article" date="2023" name="Microbiol Resour">
        <title>Decontamination and Annotation of the Draft Genome Sequence of the Oomycete Lagenidium giganteum ARSEF 373.</title>
        <authorList>
            <person name="Morgan W.R."/>
            <person name="Tartar A."/>
        </authorList>
    </citation>
    <scope>NUCLEOTIDE SEQUENCE</scope>
    <source>
        <strain evidence="2">ARSEF 373</strain>
    </source>
</reference>
<gene>
    <name evidence="2" type="ORF">N0F65_008835</name>
</gene>
<dbReference type="PANTHER" id="PTHR14898">
    <property type="entry name" value="ENHANCER OF POLYCOMB"/>
    <property type="match status" value="1"/>
</dbReference>
<organism evidence="2 3">
    <name type="scientific">Lagenidium giganteum</name>
    <dbReference type="NCBI Taxonomy" id="4803"/>
    <lineage>
        <taxon>Eukaryota</taxon>
        <taxon>Sar</taxon>
        <taxon>Stramenopiles</taxon>
        <taxon>Oomycota</taxon>
        <taxon>Peronosporomycetes</taxon>
        <taxon>Pythiales</taxon>
        <taxon>Pythiaceae</taxon>
    </lineage>
</organism>
<reference evidence="2" key="1">
    <citation type="submission" date="2022-11" db="EMBL/GenBank/DDBJ databases">
        <authorList>
            <person name="Morgan W.R."/>
            <person name="Tartar A."/>
        </authorList>
    </citation>
    <scope>NUCLEOTIDE SEQUENCE</scope>
    <source>
        <strain evidence="2">ARSEF 373</strain>
    </source>
</reference>
<comment type="caution">
    <text evidence="2">The sequence shown here is derived from an EMBL/GenBank/DDBJ whole genome shotgun (WGS) entry which is preliminary data.</text>
</comment>
<feature type="compositionally biased region" description="Low complexity" evidence="1">
    <location>
        <begin position="544"/>
        <end position="568"/>
    </location>
</feature>
<evidence type="ECO:0000313" key="2">
    <source>
        <dbReference type="EMBL" id="DAZ96874.1"/>
    </source>
</evidence>
<feature type="compositionally biased region" description="Basic and acidic residues" evidence="1">
    <location>
        <begin position="286"/>
        <end position="307"/>
    </location>
</feature>
<dbReference type="GO" id="GO:0006357">
    <property type="term" value="P:regulation of transcription by RNA polymerase II"/>
    <property type="evidence" value="ECO:0007669"/>
    <property type="project" value="InterPro"/>
</dbReference>
<dbReference type="InterPro" id="IPR024943">
    <property type="entry name" value="Enhancer_polycomb"/>
</dbReference>
<name>A0AAV2YUE9_9STRA</name>
<evidence type="ECO:0000256" key="1">
    <source>
        <dbReference type="SAM" id="MobiDB-lite"/>
    </source>
</evidence>
<dbReference type="GO" id="GO:0035267">
    <property type="term" value="C:NuA4 histone acetyltransferase complex"/>
    <property type="evidence" value="ECO:0007669"/>
    <property type="project" value="InterPro"/>
</dbReference>
<accession>A0AAV2YUE9</accession>
<feature type="region of interest" description="Disordered" evidence="1">
    <location>
        <begin position="286"/>
        <end position="342"/>
    </location>
</feature>
<feature type="region of interest" description="Disordered" evidence="1">
    <location>
        <begin position="543"/>
        <end position="580"/>
    </location>
</feature>
<sequence length="580" mass="65103">MRRQSLRPRQIDIHARMRIIRSQDDLVMDDDGSGTTQPLTTFEELVATLDDHQQPMAQKQRRKKNIPIPVIMDVESYADEVKDDFDVPTSYVRCQTLPTTTQEDTKVDVDLELADMKWLQQHPKYGENGDPRYQISLEQLEKMIDALEKASAIINPNVITLPEAEEVFAKQLGLVKTPLNKVTVDVYNYWAQKRALLKRPILRKYWPQTPLNDTNPHLVFRPREKERYKLRKHRKNDMEGYRKLQQLRADFERIRHLMELTKRREKCKRLTIDFLDEIRRQAVHELTTKPGSDDVRKPRIPTEDDRERHKKRKKKKKKKHRKEGENDGDASNKAHSTGGDAASAVGAAANAAGGAAGAGPTKPGAADGLPGVVRILSFMEYDTSNNYRVDDRHDPELAVPVFPSYPMPTSQLMATIFGQPPKYRCRGRIGRGGRLIIDRIPARASRYCAPSEVPAALPMYGRKRVGINVIGSVAHASFLASSNQLSVADALNATHHAPILVNEPAFRPPSHKLRSVTAARLNEIYSMSDSEDELLEPLTSSVFDASTSRKSSTSSSSGAKLSGAAAAADAKRPAKFAIDV</sequence>